<gene>
    <name evidence="9" type="ORF">ENP34_11075</name>
</gene>
<evidence type="ECO:0000256" key="5">
    <source>
        <dbReference type="ARBA" id="ARBA00022984"/>
    </source>
</evidence>
<dbReference type="GO" id="GO:0005576">
    <property type="term" value="C:extracellular region"/>
    <property type="evidence" value="ECO:0007669"/>
    <property type="project" value="TreeGrafter"/>
</dbReference>
<dbReference type="GO" id="GO:0008360">
    <property type="term" value="P:regulation of cell shape"/>
    <property type="evidence" value="ECO:0007669"/>
    <property type="project" value="UniProtKB-UniRule"/>
</dbReference>
<keyword evidence="4 7" id="KW-0133">Cell shape</keyword>
<evidence type="ECO:0000256" key="2">
    <source>
        <dbReference type="ARBA" id="ARBA00005992"/>
    </source>
</evidence>
<comment type="pathway">
    <text evidence="1 7">Cell wall biogenesis; peptidoglycan biosynthesis.</text>
</comment>
<dbReference type="EMBL" id="DSIY01000259">
    <property type="protein sequence ID" value="HEG91961.1"/>
    <property type="molecule type" value="Genomic_DNA"/>
</dbReference>
<dbReference type="Gene3D" id="2.40.440.10">
    <property type="entry name" value="L,D-transpeptidase catalytic domain-like"/>
    <property type="match status" value="1"/>
</dbReference>
<dbReference type="CDD" id="cd16913">
    <property type="entry name" value="YkuD_like"/>
    <property type="match status" value="1"/>
</dbReference>
<reference evidence="9" key="1">
    <citation type="journal article" date="2020" name="mSystems">
        <title>Genome- and Community-Level Interaction Insights into Carbon Utilization and Element Cycling Functions of Hydrothermarchaeota in Hydrothermal Sediment.</title>
        <authorList>
            <person name="Zhou Z."/>
            <person name="Liu Y."/>
            <person name="Xu W."/>
            <person name="Pan J."/>
            <person name="Luo Z.H."/>
            <person name="Li M."/>
        </authorList>
    </citation>
    <scope>NUCLEOTIDE SEQUENCE [LARGE SCALE GENOMIC DNA]</scope>
    <source>
        <strain evidence="9">SpSt-210</strain>
    </source>
</reference>
<evidence type="ECO:0000256" key="4">
    <source>
        <dbReference type="ARBA" id="ARBA00022960"/>
    </source>
</evidence>
<comment type="caution">
    <text evidence="9">The sequence shown here is derived from an EMBL/GenBank/DDBJ whole genome shotgun (WGS) entry which is preliminary data.</text>
</comment>
<dbReference type="PROSITE" id="PS52029">
    <property type="entry name" value="LD_TPASE"/>
    <property type="match status" value="1"/>
</dbReference>
<keyword evidence="5 7" id="KW-0573">Peptidoglycan synthesis</keyword>
<dbReference type="GO" id="GO:0071555">
    <property type="term" value="P:cell wall organization"/>
    <property type="evidence" value="ECO:0007669"/>
    <property type="project" value="UniProtKB-UniRule"/>
</dbReference>
<accession>A0A831X1V6</accession>
<feature type="active site" description="Proton donor/acceptor" evidence="7">
    <location>
        <position position="415"/>
    </location>
</feature>
<dbReference type="PANTHER" id="PTHR30582:SF2">
    <property type="entry name" value="L,D-TRANSPEPTIDASE YCIB-RELATED"/>
    <property type="match status" value="1"/>
</dbReference>
<sequence>MRLLRRWGLVIIVLALAIGAPGFHAPRPAAAAPWTALKLYFPETGHHLGGEFLQAWLTRGGLMVFGYPISEPFTQDGLVVQYFERARFEHHPEYAGTPYEVLVTLLGNWITEERRHEPAFRPLPPQTAEWVKNDPDRVFFPETGHTLAYGFKRYWEQHGGLYTFGYPISEEFSEVNPDTGQVYTVQYFERARFEYHPEYAGTEYEVLLGRLGAQYAQARRVNTASVPQAADAMPVPPGLVDPRWSRAVGTDDGAVFGVVTADELLIRSAPRTDAPVVATTWRRHPVAIRGVVQGEEMYGTSIWYELGPERYVSSAWVEPLVPHEPPVIYAGHWVDVSLSSFYAVAYDGYRPVYVAIITAGRDGKTPTGVFQVLYRVRNETMDAATVGIPRGAPGYYYLENVQFTQYFKYGGYAIHGNYWTPPSQFGGFTSNGCVGLQNPDAEWFWNFLNVGSVVSIHY</sequence>
<name>A0A831X1V6_9BACT</name>
<comment type="similarity">
    <text evidence="2">Belongs to the YkuD family.</text>
</comment>
<feature type="domain" description="L,D-TPase catalytic" evidence="8">
    <location>
        <begin position="332"/>
        <end position="457"/>
    </location>
</feature>
<feature type="active site" description="Nucleophile" evidence="7">
    <location>
        <position position="433"/>
    </location>
</feature>
<dbReference type="GO" id="GO:0071972">
    <property type="term" value="F:peptidoglycan L,D-transpeptidase activity"/>
    <property type="evidence" value="ECO:0007669"/>
    <property type="project" value="TreeGrafter"/>
</dbReference>
<dbReference type="InterPro" id="IPR005490">
    <property type="entry name" value="LD_TPept_cat_dom"/>
</dbReference>
<organism evidence="9">
    <name type="scientific">Thermorudis peleae</name>
    <dbReference type="NCBI Taxonomy" id="1382356"/>
    <lineage>
        <taxon>Bacteria</taxon>
        <taxon>Pseudomonadati</taxon>
        <taxon>Thermomicrobiota</taxon>
        <taxon>Thermomicrobia</taxon>
        <taxon>Thermomicrobia incertae sedis</taxon>
        <taxon>Thermorudis</taxon>
    </lineage>
</organism>
<dbReference type="AlphaFoldDB" id="A0A831X1V6"/>
<dbReference type="InterPro" id="IPR050979">
    <property type="entry name" value="LD-transpeptidase"/>
</dbReference>
<evidence type="ECO:0000313" key="9">
    <source>
        <dbReference type="EMBL" id="HEG91961.1"/>
    </source>
</evidence>
<dbReference type="InterPro" id="IPR038063">
    <property type="entry name" value="Transpep_catalytic_dom"/>
</dbReference>
<dbReference type="Pfam" id="PF03734">
    <property type="entry name" value="YkuD"/>
    <property type="match status" value="1"/>
</dbReference>
<evidence type="ECO:0000259" key="8">
    <source>
        <dbReference type="PROSITE" id="PS52029"/>
    </source>
</evidence>
<keyword evidence="3" id="KW-0808">Transferase</keyword>
<dbReference type="PANTHER" id="PTHR30582">
    <property type="entry name" value="L,D-TRANSPEPTIDASE"/>
    <property type="match status" value="1"/>
</dbReference>
<protein>
    <submittedName>
        <fullName evidence="9">L,D-transpeptidase</fullName>
    </submittedName>
</protein>
<dbReference type="SUPFAM" id="SSF141523">
    <property type="entry name" value="L,D-transpeptidase catalytic domain-like"/>
    <property type="match status" value="1"/>
</dbReference>
<dbReference type="GO" id="GO:0016740">
    <property type="term" value="F:transferase activity"/>
    <property type="evidence" value="ECO:0007669"/>
    <property type="project" value="UniProtKB-KW"/>
</dbReference>
<dbReference type="GO" id="GO:0018104">
    <property type="term" value="P:peptidoglycan-protein cross-linking"/>
    <property type="evidence" value="ECO:0007669"/>
    <property type="project" value="TreeGrafter"/>
</dbReference>
<dbReference type="UniPathway" id="UPA00219"/>
<evidence type="ECO:0000256" key="7">
    <source>
        <dbReference type="PROSITE-ProRule" id="PRU01373"/>
    </source>
</evidence>
<keyword evidence="6 7" id="KW-0961">Cell wall biogenesis/degradation</keyword>
<evidence type="ECO:0000256" key="1">
    <source>
        <dbReference type="ARBA" id="ARBA00004752"/>
    </source>
</evidence>
<proteinExistence type="inferred from homology"/>
<evidence type="ECO:0000256" key="6">
    <source>
        <dbReference type="ARBA" id="ARBA00023316"/>
    </source>
</evidence>
<evidence type="ECO:0000256" key="3">
    <source>
        <dbReference type="ARBA" id="ARBA00022679"/>
    </source>
</evidence>